<name>A0A4Z2B3G6_9TELE</name>
<organism evidence="2 3">
    <name type="scientific">Takifugu bimaculatus</name>
    <dbReference type="NCBI Taxonomy" id="433685"/>
    <lineage>
        <taxon>Eukaryota</taxon>
        <taxon>Metazoa</taxon>
        <taxon>Chordata</taxon>
        <taxon>Craniata</taxon>
        <taxon>Vertebrata</taxon>
        <taxon>Euteleostomi</taxon>
        <taxon>Actinopterygii</taxon>
        <taxon>Neopterygii</taxon>
        <taxon>Teleostei</taxon>
        <taxon>Neoteleostei</taxon>
        <taxon>Acanthomorphata</taxon>
        <taxon>Eupercaria</taxon>
        <taxon>Tetraodontiformes</taxon>
        <taxon>Tetradontoidea</taxon>
        <taxon>Tetraodontidae</taxon>
        <taxon>Takifugu</taxon>
    </lineage>
</organism>
<comment type="caution">
    <text evidence="2">The sequence shown here is derived from an EMBL/GenBank/DDBJ whole genome shotgun (WGS) entry which is preliminary data.</text>
</comment>
<accession>A0A4Z2B3G6</accession>
<keyword evidence="3" id="KW-1185">Reference proteome</keyword>
<feature type="region of interest" description="Disordered" evidence="1">
    <location>
        <begin position="50"/>
        <end position="77"/>
    </location>
</feature>
<feature type="compositionally biased region" description="Polar residues" evidence="1">
    <location>
        <begin position="147"/>
        <end position="163"/>
    </location>
</feature>
<evidence type="ECO:0000313" key="2">
    <source>
        <dbReference type="EMBL" id="TNM86687.1"/>
    </source>
</evidence>
<evidence type="ECO:0000256" key="1">
    <source>
        <dbReference type="SAM" id="MobiDB-lite"/>
    </source>
</evidence>
<sequence>MAAILWKRDKSWFLNLEPGGRRRPPWLPDLIPSCRCDSEFPHVRTLQRHQEPRLDGSLQNARRKCGRRRAGRVVSRGDAGEPLDPSVVFWAPFKAGGLFNGQLFSAHAHKRSSFCHVPPGGTPTALCGSRNSSSSAARLRGHLSMEQKGNVSGTIQQSVNEAS</sequence>
<dbReference type="AlphaFoldDB" id="A0A4Z2B3G6"/>
<gene>
    <name evidence="2" type="ORF">fugu_006917</name>
</gene>
<dbReference type="EMBL" id="SWLE01000020">
    <property type="protein sequence ID" value="TNM86687.1"/>
    <property type="molecule type" value="Genomic_DNA"/>
</dbReference>
<dbReference type="Proteomes" id="UP000516260">
    <property type="component" value="Chromosome 7"/>
</dbReference>
<evidence type="ECO:0000313" key="3">
    <source>
        <dbReference type="Proteomes" id="UP000516260"/>
    </source>
</evidence>
<proteinExistence type="predicted"/>
<feature type="region of interest" description="Disordered" evidence="1">
    <location>
        <begin position="143"/>
        <end position="163"/>
    </location>
</feature>
<feature type="compositionally biased region" description="Basic residues" evidence="1">
    <location>
        <begin position="61"/>
        <end position="71"/>
    </location>
</feature>
<protein>
    <submittedName>
        <fullName evidence="2">Uncharacterized protein</fullName>
    </submittedName>
</protein>
<reference evidence="2 3" key="1">
    <citation type="submission" date="2019-04" db="EMBL/GenBank/DDBJ databases">
        <title>The sequence and de novo assembly of Takifugu bimaculatus genome using PacBio and Hi-C technologies.</title>
        <authorList>
            <person name="Xu P."/>
            <person name="Liu B."/>
            <person name="Zhou Z."/>
        </authorList>
    </citation>
    <scope>NUCLEOTIDE SEQUENCE [LARGE SCALE GENOMIC DNA]</scope>
    <source>
        <strain evidence="2">TB-2018</strain>
        <tissue evidence="2">Muscle</tissue>
    </source>
</reference>